<evidence type="ECO:0000256" key="1">
    <source>
        <dbReference type="ARBA" id="ARBA00005820"/>
    </source>
</evidence>
<feature type="DNA-binding region" description="OmpR/PhoB-type" evidence="5">
    <location>
        <begin position="1"/>
        <end position="95"/>
    </location>
</feature>
<accession>A0A1C5INJ6</accession>
<feature type="region of interest" description="Disordered" evidence="6">
    <location>
        <begin position="592"/>
        <end position="628"/>
    </location>
</feature>
<evidence type="ECO:0000313" key="8">
    <source>
        <dbReference type="EMBL" id="SCG59599.1"/>
    </source>
</evidence>
<dbReference type="Pfam" id="PF03704">
    <property type="entry name" value="BTAD"/>
    <property type="match status" value="1"/>
</dbReference>
<comment type="similarity">
    <text evidence="1">Belongs to the AfsR/DnrI/RedD regulatory family.</text>
</comment>
<dbReference type="Proteomes" id="UP000198217">
    <property type="component" value="Chromosome I"/>
</dbReference>
<dbReference type="InterPro" id="IPR051677">
    <property type="entry name" value="AfsR-DnrI-RedD_regulator"/>
</dbReference>
<dbReference type="Gene3D" id="1.25.40.10">
    <property type="entry name" value="Tetratricopeptide repeat domain"/>
    <property type="match status" value="1"/>
</dbReference>
<dbReference type="GO" id="GO:0003677">
    <property type="term" value="F:DNA binding"/>
    <property type="evidence" value="ECO:0007669"/>
    <property type="project" value="UniProtKB-UniRule"/>
</dbReference>
<dbReference type="Pfam" id="PF00931">
    <property type="entry name" value="NB-ARC"/>
    <property type="match status" value="1"/>
</dbReference>
<sequence length="628" mass="66053">MGLSFQILGPVRVLRDGRPLRLPAGRPTALLVTLLLHAGVAVPVERLRQELWGGQAPASAVANLRSHASQLRHLLSGPGEPVRLHAEGGGYRLRVAPGELDATEFERLVTEGQAARARGEPAVAANLLERALALWSETEPPPAYGAVTAAAFDRLRERRAGAREAYAGCRLELGDPGSPALLALLRAHLTEYPLREPAWALLMTAQCRAGDQAAAVQTYRSACRALAGELGVSPGPELAELYRSVRRHDPRLLPAGSRARPRARGRPTGPGPAAVPHELPCATAPFVGRHAELARLGAALAGAGERPVTVSVYGMAGTGKSALALRAAAAALDAFPDGQLHLDLGGSVADALLPPIQVANRVLRSLCPTCRPEPPSLAEARARIRSLLFNRRVLLVLDNAADAAQVDGLLPVRGGCALLVTSRTPVLDGADRPLRLDPLPPADGLALLRAAAGNRRVNEEPEAAGAVVALCEGLPLALRTAARRLAEGPHWSLGRLARLLRDERYRLAETGLRPRLTASYRRLGSAAPVFRRLGRARPGPVTAELAAALTGQPPEEAARALDRLVAAQLAEPAGPGRFRIGDLVRLFAAELAAAEQPDPGPDAERPGPDDGRAGPTVPGQRRATDLSG</sequence>
<dbReference type="InterPro" id="IPR002182">
    <property type="entry name" value="NB-ARC"/>
</dbReference>
<feature type="domain" description="OmpR/PhoB-type" evidence="7">
    <location>
        <begin position="1"/>
        <end position="95"/>
    </location>
</feature>
<evidence type="ECO:0000256" key="4">
    <source>
        <dbReference type="ARBA" id="ARBA00023163"/>
    </source>
</evidence>
<dbReference type="EMBL" id="LT607750">
    <property type="protein sequence ID" value="SCG59599.1"/>
    <property type="molecule type" value="Genomic_DNA"/>
</dbReference>
<dbReference type="PANTHER" id="PTHR35807">
    <property type="entry name" value="TRANSCRIPTIONAL REGULATOR REDD-RELATED"/>
    <property type="match status" value="1"/>
</dbReference>
<dbReference type="PROSITE" id="PS51755">
    <property type="entry name" value="OMPR_PHOB"/>
    <property type="match status" value="1"/>
</dbReference>
<dbReference type="AlphaFoldDB" id="A0A1C5INJ6"/>
<dbReference type="GO" id="GO:0000160">
    <property type="term" value="P:phosphorelay signal transduction system"/>
    <property type="evidence" value="ECO:0007669"/>
    <property type="project" value="InterPro"/>
</dbReference>
<evidence type="ECO:0000256" key="6">
    <source>
        <dbReference type="SAM" id="MobiDB-lite"/>
    </source>
</evidence>
<dbReference type="Gene3D" id="1.10.10.10">
    <property type="entry name" value="Winged helix-like DNA-binding domain superfamily/Winged helix DNA-binding domain"/>
    <property type="match status" value="1"/>
</dbReference>
<dbReference type="GO" id="GO:0043531">
    <property type="term" value="F:ADP binding"/>
    <property type="evidence" value="ECO:0007669"/>
    <property type="project" value="InterPro"/>
</dbReference>
<dbReference type="InterPro" id="IPR027417">
    <property type="entry name" value="P-loop_NTPase"/>
</dbReference>
<dbReference type="SUPFAM" id="SSF52540">
    <property type="entry name" value="P-loop containing nucleoside triphosphate hydrolases"/>
    <property type="match status" value="1"/>
</dbReference>
<gene>
    <name evidence="8" type="ORF">GA0070609_3560</name>
</gene>
<dbReference type="CDD" id="cd15831">
    <property type="entry name" value="BTAD"/>
    <property type="match status" value="1"/>
</dbReference>
<keyword evidence="9" id="KW-1185">Reference proteome</keyword>
<keyword evidence="3 5" id="KW-0238">DNA-binding</keyword>
<evidence type="ECO:0000256" key="5">
    <source>
        <dbReference type="PROSITE-ProRule" id="PRU01091"/>
    </source>
</evidence>
<dbReference type="Gene3D" id="3.40.50.300">
    <property type="entry name" value="P-loop containing nucleotide triphosphate hydrolases"/>
    <property type="match status" value="1"/>
</dbReference>
<dbReference type="GO" id="GO:0006355">
    <property type="term" value="P:regulation of DNA-templated transcription"/>
    <property type="evidence" value="ECO:0007669"/>
    <property type="project" value="InterPro"/>
</dbReference>
<evidence type="ECO:0000256" key="2">
    <source>
        <dbReference type="ARBA" id="ARBA00023015"/>
    </source>
</evidence>
<dbReference type="InterPro" id="IPR011990">
    <property type="entry name" value="TPR-like_helical_dom_sf"/>
</dbReference>
<dbReference type="SUPFAM" id="SSF46894">
    <property type="entry name" value="C-terminal effector domain of the bipartite response regulators"/>
    <property type="match status" value="1"/>
</dbReference>
<evidence type="ECO:0000256" key="3">
    <source>
        <dbReference type="ARBA" id="ARBA00023125"/>
    </source>
</evidence>
<name>A0A1C5INJ6_9ACTN</name>
<reference evidence="8 9" key="1">
    <citation type="submission" date="2016-06" db="EMBL/GenBank/DDBJ databases">
        <authorList>
            <person name="Kjaerup R.B."/>
            <person name="Dalgaard T.S."/>
            <person name="Juul-Madsen H.R."/>
        </authorList>
    </citation>
    <scope>NUCLEOTIDE SEQUENCE [LARGE SCALE GENOMIC DNA]</scope>
    <source>
        <strain evidence="8 9">DSM 43904</strain>
    </source>
</reference>
<dbReference type="SUPFAM" id="SSF48452">
    <property type="entry name" value="TPR-like"/>
    <property type="match status" value="1"/>
</dbReference>
<dbReference type="PANTHER" id="PTHR35807:SF1">
    <property type="entry name" value="TRANSCRIPTIONAL REGULATOR REDD"/>
    <property type="match status" value="1"/>
</dbReference>
<feature type="compositionally biased region" description="Basic and acidic residues" evidence="6">
    <location>
        <begin position="602"/>
        <end position="612"/>
    </location>
</feature>
<dbReference type="PRINTS" id="PR00364">
    <property type="entry name" value="DISEASERSIST"/>
</dbReference>
<dbReference type="InterPro" id="IPR005158">
    <property type="entry name" value="BTAD"/>
</dbReference>
<proteinExistence type="inferred from homology"/>
<dbReference type="InterPro" id="IPR016032">
    <property type="entry name" value="Sig_transdc_resp-reg_C-effctor"/>
</dbReference>
<organism evidence="8 9">
    <name type="scientific">Micromonospora echinaurantiaca</name>
    <dbReference type="NCBI Taxonomy" id="47857"/>
    <lineage>
        <taxon>Bacteria</taxon>
        <taxon>Bacillati</taxon>
        <taxon>Actinomycetota</taxon>
        <taxon>Actinomycetes</taxon>
        <taxon>Micromonosporales</taxon>
        <taxon>Micromonosporaceae</taxon>
        <taxon>Micromonospora</taxon>
    </lineage>
</organism>
<feature type="region of interest" description="Disordered" evidence="6">
    <location>
        <begin position="252"/>
        <end position="276"/>
    </location>
</feature>
<protein>
    <submittedName>
        <fullName evidence="8">DNA-binding transcriptional activator of the SARP family</fullName>
    </submittedName>
</protein>
<dbReference type="InterPro" id="IPR036388">
    <property type="entry name" value="WH-like_DNA-bd_sf"/>
</dbReference>
<dbReference type="SMART" id="SM01043">
    <property type="entry name" value="BTAD"/>
    <property type="match status" value="1"/>
</dbReference>
<keyword evidence="2" id="KW-0805">Transcription regulation</keyword>
<dbReference type="InterPro" id="IPR001867">
    <property type="entry name" value="OmpR/PhoB-type_DNA-bd"/>
</dbReference>
<dbReference type="RefSeq" id="WP_172899356.1">
    <property type="nucleotide sequence ID" value="NZ_LT607750.1"/>
</dbReference>
<evidence type="ECO:0000313" key="9">
    <source>
        <dbReference type="Proteomes" id="UP000198217"/>
    </source>
</evidence>
<keyword evidence="4" id="KW-0804">Transcription</keyword>
<evidence type="ECO:0000259" key="7">
    <source>
        <dbReference type="PROSITE" id="PS51755"/>
    </source>
</evidence>
<dbReference type="SMART" id="SM00862">
    <property type="entry name" value="Trans_reg_C"/>
    <property type="match status" value="1"/>
</dbReference>